<gene>
    <name evidence="2" type="ORF">BRAPAZ1V2_A04P22620.2</name>
</gene>
<dbReference type="EMBL" id="LS974620">
    <property type="protein sequence ID" value="CAG7907361.1"/>
    <property type="molecule type" value="Genomic_DNA"/>
</dbReference>
<dbReference type="Proteomes" id="UP000694005">
    <property type="component" value="Chromosome A04"/>
</dbReference>
<dbReference type="AlphaFoldDB" id="A0A8D9MD87"/>
<name>A0A8D9MD87_BRACM</name>
<evidence type="ECO:0000313" key="2">
    <source>
        <dbReference type="EMBL" id="CAG7907361.1"/>
    </source>
</evidence>
<proteinExistence type="predicted"/>
<protein>
    <submittedName>
        <fullName evidence="2">Uncharacterized protein</fullName>
    </submittedName>
</protein>
<keyword evidence="1" id="KW-0472">Membrane</keyword>
<dbReference type="Gramene" id="A04p22620.2_BraZ1">
    <property type="protein sequence ID" value="A04p22620.2_BraZ1.CDS.1"/>
    <property type="gene ID" value="A04g22620.2_BraZ1"/>
</dbReference>
<keyword evidence="1" id="KW-1133">Transmembrane helix</keyword>
<feature type="non-terminal residue" evidence="2">
    <location>
        <position position="1"/>
    </location>
</feature>
<keyword evidence="1" id="KW-0812">Transmembrane</keyword>
<sequence>VKRCRGDFCGGSWCLIVLFFVAPLCVFSRLCSALGVWFQLFCLVQVKFWFGELGSVTSLALYVRSRTC</sequence>
<organism evidence="2 3">
    <name type="scientific">Brassica campestris</name>
    <name type="common">Field mustard</name>
    <dbReference type="NCBI Taxonomy" id="3711"/>
    <lineage>
        <taxon>Eukaryota</taxon>
        <taxon>Viridiplantae</taxon>
        <taxon>Streptophyta</taxon>
        <taxon>Embryophyta</taxon>
        <taxon>Tracheophyta</taxon>
        <taxon>Spermatophyta</taxon>
        <taxon>Magnoliopsida</taxon>
        <taxon>eudicotyledons</taxon>
        <taxon>Gunneridae</taxon>
        <taxon>Pentapetalae</taxon>
        <taxon>rosids</taxon>
        <taxon>malvids</taxon>
        <taxon>Brassicales</taxon>
        <taxon>Brassicaceae</taxon>
        <taxon>Brassiceae</taxon>
        <taxon>Brassica</taxon>
    </lineage>
</organism>
<reference evidence="2 3" key="1">
    <citation type="submission" date="2021-07" db="EMBL/GenBank/DDBJ databases">
        <authorList>
            <consortium name="Genoscope - CEA"/>
            <person name="William W."/>
        </authorList>
    </citation>
    <scope>NUCLEOTIDE SEQUENCE [LARGE SCALE GENOMIC DNA]</scope>
</reference>
<feature type="transmembrane region" description="Helical" evidence="1">
    <location>
        <begin position="12"/>
        <end position="30"/>
    </location>
</feature>
<feature type="transmembrane region" description="Helical" evidence="1">
    <location>
        <begin position="36"/>
        <end position="63"/>
    </location>
</feature>
<evidence type="ECO:0000256" key="1">
    <source>
        <dbReference type="SAM" id="Phobius"/>
    </source>
</evidence>
<evidence type="ECO:0000313" key="3">
    <source>
        <dbReference type="Proteomes" id="UP000694005"/>
    </source>
</evidence>
<accession>A0A8D9MD87</accession>